<keyword evidence="1" id="KW-1133">Transmembrane helix</keyword>
<evidence type="ECO:0000313" key="2">
    <source>
        <dbReference type="Proteomes" id="UP000492821"/>
    </source>
</evidence>
<accession>A0A7E4VZC2</accession>
<reference evidence="2" key="1">
    <citation type="journal article" date="2013" name="Genetics">
        <title>The draft genome and transcriptome of Panagrellus redivivus are shaped by the harsh demands of a free-living lifestyle.</title>
        <authorList>
            <person name="Srinivasan J."/>
            <person name="Dillman A.R."/>
            <person name="Macchietto M.G."/>
            <person name="Heikkinen L."/>
            <person name="Lakso M."/>
            <person name="Fracchia K.M."/>
            <person name="Antoshechkin I."/>
            <person name="Mortazavi A."/>
            <person name="Wong G."/>
            <person name="Sternberg P.W."/>
        </authorList>
    </citation>
    <scope>NUCLEOTIDE SEQUENCE [LARGE SCALE GENOMIC DNA]</scope>
    <source>
        <strain evidence="2">MT8872</strain>
    </source>
</reference>
<keyword evidence="1" id="KW-0812">Transmembrane</keyword>
<keyword evidence="2" id="KW-1185">Reference proteome</keyword>
<sequence>MSCQSASAKSTQITLNMAPQRLSSILLIVLLIASCSILMINAGVLPYAPSMDIYCLVNPRVCRDANKQYYNEHAAKEFYR</sequence>
<feature type="transmembrane region" description="Helical" evidence="1">
    <location>
        <begin position="25"/>
        <end position="48"/>
    </location>
</feature>
<dbReference type="Proteomes" id="UP000492821">
    <property type="component" value="Unassembled WGS sequence"/>
</dbReference>
<reference evidence="3" key="2">
    <citation type="submission" date="2020-10" db="UniProtKB">
        <authorList>
            <consortium name="WormBaseParasite"/>
        </authorList>
    </citation>
    <scope>IDENTIFICATION</scope>
</reference>
<evidence type="ECO:0000256" key="1">
    <source>
        <dbReference type="SAM" id="Phobius"/>
    </source>
</evidence>
<evidence type="ECO:0000313" key="3">
    <source>
        <dbReference type="WBParaSite" id="Pan_g5023.t1"/>
    </source>
</evidence>
<dbReference type="AlphaFoldDB" id="A0A7E4VZC2"/>
<dbReference type="WBParaSite" id="Pan_g5023.t1">
    <property type="protein sequence ID" value="Pan_g5023.t1"/>
    <property type="gene ID" value="Pan_g5023"/>
</dbReference>
<protein>
    <submittedName>
        <fullName evidence="3">Uncharacterized protein</fullName>
    </submittedName>
</protein>
<proteinExistence type="predicted"/>
<organism evidence="2 3">
    <name type="scientific">Panagrellus redivivus</name>
    <name type="common">Microworm</name>
    <dbReference type="NCBI Taxonomy" id="6233"/>
    <lineage>
        <taxon>Eukaryota</taxon>
        <taxon>Metazoa</taxon>
        <taxon>Ecdysozoa</taxon>
        <taxon>Nematoda</taxon>
        <taxon>Chromadorea</taxon>
        <taxon>Rhabditida</taxon>
        <taxon>Tylenchina</taxon>
        <taxon>Panagrolaimomorpha</taxon>
        <taxon>Panagrolaimoidea</taxon>
        <taxon>Panagrolaimidae</taxon>
        <taxon>Panagrellus</taxon>
    </lineage>
</organism>
<keyword evidence="1" id="KW-0472">Membrane</keyword>
<name>A0A7E4VZC2_PANRE</name>